<keyword evidence="1" id="KW-0175">Coiled coil</keyword>
<dbReference type="RefSeq" id="WP_086323351.1">
    <property type="nucleotide sequence ID" value="NZ_NGKW01000003.1"/>
</dbReference>
<dbReference type="InterPro" id="IPR048299">
    <property type="entry name" value="LtrB_central"/>
</dbReference>
<feature type="coiled-coil region" evidence="1">
    <location>
        <begin position="423"/>
        <end position="471"/>
    </location>
</feature>
<dbReference type="Pfam" id="PF03432">
    <property type="entry name" value="Relaxase"/>
    <property type="match status" value="1"/>
</dbReference>
<organism evidence="4 5">
    <name type="scientific">Enterococcus faecium</name>
    <name type="common">Streptococcus faecium</name>
    <dbReference type="NCBI Taxonomy" id="1352"/>
    <lineage>
        <taxon>Bacteria</taxon>
        <taxon>Bacillati</taxon>
        <taxon>Bacillota</taxon>
        <taxon>Bacilli</taxon>
        <taxon>Lactobacillales</taxon>
        <taxon>Enterococcaceae</taxon>
        <taxon>Enterococcus</taxon>
    </lineage>
</organism>
<evidence type="ECO:0000313" key="5">
    <source>
        <dbReference type="Proteomes" id="UP000194885"/>
    </source>
</evidence>
<evidence type="ECO:0000256" key="1">
    <source>
        <dbReference type="SAM" id="Coils"/>
    </source>
</evidence>
<comment type="caution">
    <text evidence="4">The sequence shown here is derived from an EMBL/GenBank/DDBJ whole genome shotgun (WGS) entry which is preliminary data.</text>
</comment>
<accession>A0A242BF23</accession>
<feature type="domain" description="Group II intron-interrupted relaxase LtrB central" evidence="3">
    <location>
        <begin position="285"/>
        <end position="367"/>
    </location>
</feature>
<gene>
    <name evidence="4" type="ORF">A5810_001508</name>
</gene>
<evidence type="ECO:0000313" key="4">
    <source>
        <dbReference type="EMBL" id="OTN93632.1"/>
    </source>
</evidence>
<proteinExistence type="predicted"/>
<dbReference type="InterPro" id="IPR005094">
    <property type="entry name" value="Endonuclease_MobA/VirD2"/>
</dbReference>
<dbReference type="Proteomes" id="UP000194885">
    <property type="component" value="Unassembled WGS sequence"/>
</dbReference>
<evidence type="ECO:0000259" key="2">
    <source>
        <dbReference type="Pfam" id="PF03432"/>
    </source>
</evidence>
<evidence type="ECO:0000259" key="3">
    <source>
        <dbReference type="Pfam" id="PF20874"/>
    </source>
</evidence>
<feature type="domain" description="MobA/VirD2-like nuclease" evidence="2">
    <location>
        <begin position="26"/>
        <end position="161"/>
    </location>
</feature>
<protein>
    <recommendedName>
        <fullName evidence="6">Relaxase</fullName>
    </recommendedName>
</protein>
<sequence length="498" mass="58793">MTVISLPKKSHGVIHSEEQLSNTLDYIVDPKKTNNYELVSGQNIHVPQQALEEMLLTREFANLVGNQPRKNERFAYHFVQSFSPEDQLTPEQIHEIGRKTMNKYLGDSAEFVIATHTDKKHLHNHIVLNATNPKTLKKFHQTSIQFEELKEISDKISLEYGAKVIDRTLKNSHKKYQQYLAQNSYRNEIKTKLKFLMTHANSWEDFKEKARALNIKVDDTKKYVTYQLMYSKQERQIRDRSLKNQSLMKENLIVRLKRNSVIYSKKEVVTLWKQQQKIKNESQEKEIEILVEDWQVQKETEKFLYVIVDYGIEREAAIKIPARCVDKLEDGNYQIFIKKQDRFYFVDEKNPGKNKIMLGSTVVKNLENQSGNVPLYANSARIKLRQILTEFDFLISKGLGFDKSFEAIGTDLENTYLETEAILDQLDERIVNYVEKNKKYARTNTQIVKAIENLQKEQSELRKTLQKVERDILFYNKSVQRYEEYEQEKTKRMTKPRL</sequence>
<dbReference type="EMBL" id="NGKW01000003">
    <property type="protein sequence ID" value="OTN93632.1"/>
    <property type="molecule type" value="Genomic_DNA"/>
</dbReference>
<dbReference type="AlphaFoldDB" id="A0A242BF23"/>
<dbReference type="Pfam" id="PF20874">
    <property type="entry name" value="Relaxase_M"/>
    <property type="match status" value="1"/>
</dbReference>
<reference evidence="4 5" key="1">
    <citation type="submission" date="2017-05" db="EMBL/GenBank/DDBJ databases">
        <title>The Genome Sequence of Enterococcus faecium 7H8_DIV0219.</title>
        <authorList>
            <consortium name="The Broad Institute Genomics Platform"/>
            <consortium name="The Broad Institute Genomic Center for Infectious Diseases"/>
            <person name="Earl A."/>
            <person name="Manson A."/>
            <person name="Schwartman J."/>
            <person name="Gilmore M."/>
            <person name="Abouelleil A."/>
            <person name="Cao P."/>
            <person name="Chapman S."/>
            <person name="Cusick C."/>
            <person name="Shea T."/>
            <person name="Young S."/>
            <person name="Neafsey D."/>
            <person name="Nusbaum C."/>
            <person name="Birren B."/>
        </authorList>
    </citation>
    <scope>NUCLEOTIDE SEQUENCE [LARGE SCALE GENOMIC DNA]</scope>
    <source>
        <strain evidence="4 5">7H8_DIV0219</strain>
    </source>
</reference>
<name>A0A242BF23_ENTFC</name>
<evidence type="ECO:0008006" key="6">
    <source>
        <dbReference type="Google" id="ProtNLM"/>
    </source>
</evidence>